<gene>
    <name evidence="1" type="ORF">BWX89_01502</name>
</gene>
<evidence type="ECO:0008006" key="2">
    <source>
        <dbReference type="Google" id="ProtNLM"/>
    </source>
</evidence>
<dbReference type="AlphaFoldDB" id="A0A1V6C4T9"/>
<organism evidence="1">
    <name type="scientific">candidate division TA06 bacterium ADurb.Bin131</name>
    <dbReference type="NCBI Taxonomy" id="1852827"/>
    <lineage>
        <taxon>Bacteria</taxon>
        <taxon>Bacteria division TA06</taxon>
    </lineage>
</organism>
<dbReference type="InterPro" id="IPR023296">
    <property type="entry name" value="Glyco_hydro_beta-prop_sf"/>
</dbReference>
<comment type="caution">
    <text evidence="1">The sequence shown here is derived from an EMBL/GenBank/DDBJ whole genome shotgun (WGS) entry which is preliminary data.</text>
</comment>
<name>A0A1V6C4T9_UNCT6</name>
<evidence type="ECO:0000313" key="1">
    <source>
        <dbReference type="EMBL" id="OQB71943.1"/>
    </source>
</evidence>
<proteinExistence type="predicted"/>
<dbReference type="EMBL" id="MWDQ01000146">
    <property type="protein sequence ID" value="OQB71943.1"/>
    <property type="molecule type" value="Genomic_DNA"/>
</dbReference>
<dbReference type="SUPFAM" id="SSF75005">
    <property type="entry name" value="Arabinanase/levansucrase/invertase"/>
    <property type="match status" value="1"/>
</dbReference>
<accession>A0A1V6C4T9</accession>
<dbReference type="Gene3D" id="2.120.10.10">
    <property type="match status" value="1"/>
</dbReference>
<sequence length="323" mass="37535">MNVKCVWWDGYHNAFTDISKFNGNFFITFRHAKAHAVTGKGEIYVIKSQDTKKWHLAQKFPALPDSRDPKLFVFKDKLGVLFFAISDNPEMAGHWVHVYISYSEDGKRFSDPVRIENYNLRFWKIRNYKNVIYAATCRSMPEEKGTFLFRSVDGLRFDFVSTIVKDDHANEADLLFEQDICYAFVRREDCKTPVIAVAEYPYEKWKRYTMNLVVRGPHIFKYKGKIYCAGRVFLRHNGEIYSYIKNETDCTPKTAILELDRRNMILKPVKILPSGGDTSYCGSIIDNEKIYISYYSQHEINKRKSKVGKHASGIYLASGALID</sequence>
<protein>
    <recommendedName>
        <fullName evidence="2">Exo-alpha-sialidase</fullName>
    </recommendedName>
</protein>
<reference evidence="1" key="1">
    <citation type="submission" date="2017-02" db="EMBL/GenBank/DDBJ databases">
        <title>Delving into the versatile metabolic prowess of the omnipresent phylum Bacteroidetes.</title>
        <authorList>
            <person name="Nobu M.K."/>
            <person name="Mei R."/>
            <person name="Narihiro T."/>
            <person name="Kuroda K."/>
            <person name="Liu W.-T."/>
        </authorList>
    </citation>
    <scope>NUCLEOTIDE SEQUENCE</scope>
    <source>
        <strain evidence="1">ADurb.Bin131</strain>
    </source>
</reference>
<dbReference type="Proteomes" id="UP000485562">
    <property type="component" value="Unassembled WGS sequence"/>
</dbReference>